<keyword evidence="1" id="KW-1133">Transmembrane helix</keyword>
<keyword evidence="3" id="KW-1185">Reference proteome</keyword>
<accession>A0A0R3KXV9</accession>
<dbReference type="AlphaFoldDB" id="A0A0R3KXV9"/>
<feature type="transmembrane region" description="Helical" evidence="1">
    <location>
        <begin position="212"/>
        <end position="228"/>
    </location>
</feature>
<comment type="caution">
    <text evidence="2">The sequence shown here is derived from an EMBL/GenBank/DDBJ whole genome shotgun (WGS) entry which is preliminary data.</text>
</comment>
<keyword evidence="1" id="KW-0472">Membrane</keyword>
<feature type="transmembrane region" description="Helical" evidence="1">
    <location>
        <begin position="450"/>
        <end position="467"/>
    </location>
</feature>
<feature type="transmembrane region" description="Helical" evidence="1">
    <location>
        <begin position="65"/>
        <end position="83"/>
    </location>
</feature>
<feature type="transmembrane region" description="Helical" evidence="1">
    <location>
        <begin position="394"/>
        <end position="413"/>
    </location>
</feature>
<feature type="transmembrane region" description="Helical" evidence="1">
    <location>
        <begin position="419"/>
        <end position="438"/>
    </location>
</feature>
<feature type="transmembrane region" description="Helical" evidence="1">
    <location>
        <begin position="262"/>
        <end position="283"/>
    </location>
</feature>
<feature type="transmembrane region" description="Helical" evidence="1">
    <location>
        <begin position="234"/>
        <end position="250"/>
    </location>
</feature>
<feature type="transmembrane region" description="Helical" evidence="1">
    <location>
        <begin position="129"/>
        <end position="151"/>
    </location>
</feature>
<keyword evidence="1" id="KW-0812">Transmembrane</keyword>
<evidence type="ECO:0000313" key="3">
    <source>
        <dbReference type="Proteomes" id="UP000051913"/>
    </source>
</evidence>
<name>A0A0R3KXV9_9BRAD</name>
<proteinExistence type="predicted"/>
<reference evidence="2 3" key="1">
    <citation type="submission" date="2014-03" db="EMBL/GenBank/DDBJ databases">
        <title>Bradyrhizobium valentinum sp. nov., isolated from effective nodules of Lupinus mariae-josephae, a lupine endemic of basic-lime soils in Eastern Spain.</title>
        <authorList>
            <person name="Duran D."/>
            <person name="Rey L."/>
            <person name="Navarro A."/>
            <person name="Busquets A."/>
            <person name="Imperial J."/>
            <person name="Ruiz-Argueso T."/>
        </authorList>
    </citation>
    <scope>NUCLEOTIDE SEQUENCE [LARGE SCALE GENOMIC DNA]</scope>
    <source>
        <strain evidence="2 3">LmjM3</strain>
    </source>
</reference>
<protein>
    <recommendedName>
        <fullName evidence="4">Glycosyltransferase RgtA/B/C/D-like domain-containing protein</fullName>
    </recommendedName>
</protein>
<evidence type="ECO:0008006" key="4">
    <source>
        <dbReference type="Google" id="ProtNLM"/>
    </source>
</evidence>
<feature type="transmembrane region" description="Helical" evidence="1">
    <location>
        <begin position="188"/>
        <end position="205"/>
    </location>
</feature>
<sequence>MQSAEGNSTRLKLCFGLFSNVSYLRTIVTATASAAKSVFSGKRRLARRMIMSFARSGSISEQQRYAICVGLPLVAIFGVLAFGKPLFDGNDDAGLAMLGSGFGLAVEPEPHLIFSHFGYGILLRLVSQFAGPCAHGWTTLAALGLSMGLYARALCAQSRPNGYLVGAAVIIAVGCMFTRALLLQQFTSTAAVLFGAAIGCWLAVLRCGARSPWLRTVIYTAIVLSFLIRPLAVTLGIVVAVPTLIWLAWLGPVSSRRPTLRLMAVIAVMAAAIYVTDNAAYALSPDWRDALTYNQVRSLFNDYFRIPWIPGAPEYAKVGWSENDYAMFMNWYFLHPIFDYDNVNYLARTLLTQAPLFVPSGVRDWLWTLLDSPLLIAICVGQLLLLALLPSCRVIIVLLMIGTFFALAISGLTGRPPLFRVQFSALSVSFLCMLPFLLAKESGAWPLRSLAAVLLLGIALYAGWTAVRAHRELSIQATAYRAKLLEAHSYFTGTVISWGSAFVWEWLITPTKVYAPVNHAIIPSIGVATRMPVTQSTLERLGIRDLGTTLCTKSDIRVIASTVNIKRLQKFCEEHYQTRPTYNLVFSHPMTEIHLSGIPEQLQ</sequence>
<gene>
    <name evidence="2" type="ORF">CP49_10555</name>
</gene>
<evidence type="ECO:0000256" key="1">
    <source>
        <dbReference type="SAM" id="Phobius"/>
    </source>
</evidence>
<organism evidence="2 3">
    <name type="scientific">Bradyrhizobium valentinum</name>
    <dbReference type="NCBI Taxonomy" id="1518501"/>
    <lineage>
        <taxon>Bacteria</taxon>
        <taxon>Pseudomonadati</taxon>
        <taxon>Pseudomonadota</taxon>
        <taxon>Alphaproteobacteria</taxon>
        <taxon>Hyphomicrobiales</taxon>
        <taxon>Nitrobacteraceae</taxon>
        <taxon>Bradyrhizobium</taxon>
    </lineage>
</organism>
<evidence type="ECO:0000313" key="2">
    <source>
        <dbReference type="EMBL" id="KRQ98366.1"/>
    </source>
</evidence>
<feature type="transmembrane region" description="Helical" evidence="1">
    <location>
        <begin position="163"/>
        <end position="182"/>
    </location>
</feature>
<feature type="transmembrane region" description="Helical" evidence="1">
    <location>
        <begin position="365"/>
        <end position="387"/>
    </location>
</feature>
<dbReference type="Proteomes" id="UP000051913">
    <property type="component" value="Unassembled WGS sequence"/>
</dbReference>
<dbReference type="EMBL" id="LLXX01000177">
    <property type="protein sequence ID" value="KRQ98366.1"/>
    <property type="molecule type" value="Genomic_DNA"/>
</dbReference>